<feature type="region of interest" description="G2" evidence="7">
    <location>
        <begin position="38"/>
        <end position="42"/>
    </location>
</feature>
<dbReference type="InterPro" id="IPR005662">
    <property type="entry name" value="GTPase_Era-like"/>
</dbReference>
<dbReference type="InterPro" id="IPR027417">
    <property type="entry name" value="P-loop_NTPase"/>
</dbReference>
<dbReference type="RefSeq" id="WP_012498373.1">
    <property type="nucleotide sequence ID" value="NC_011025.1"/>
</dbReference>
<dbReference type="GO" id="GO:0000028">
    <property type="term" value="P:ribosomal small subunit assembly"/>
    <property type="evidence" value="ECO:0007669"/>
    <property type="project" value="TreeGrafter"/>
</dbReference>
<evidence type="ECO:0000256" key="2">
    <source>
        <dbReference type="ARBA" id="ARBA00020484"/>
    </source>
</evidence>
<dbReference type="GO" id="GO:0043024">
    <property type="term" value="F:ribosomal small subunit binding"/>
    <property type="evidence" value="ECO:0007669"/>
    <property type="project" value="TreeGrafter"/>
</dbReference>
<dbReference type="GO" id="GO:0005829">
    <property type="term" value="C:cytosol"/>
    <property type="evidence" value="ECO:0007669"/>
    <property type="project" value="TreeGrafter"/>
</dbReference>
<dbReference type="InterPro" id="IPR006073">
    <property type="entry name" value="GTP-bd"/>
</dbReference>
<comment type="subunit">
    <text evidence="6">Monomer.</text>
</comment>
<dbReference type="PANTHER" id="PTHR42698:SF1">
    <property type="entry name" value="GTPASE ERA, MITOCHONDRIAL"/>
    <property type="match status" value="1"/>
</dbReference>
<sequence length="294" mass="33388">MNKKVCIVALIGRPNTGKSTLMNHLISYELAIVSKHAQTTRDDIKGFYNDDEYQIIFIDTPGIHKGESLLSKRLNKRAQDALKDVDLVLFLSPANEVVGKGDEFIIKTIEDAGVKNKLAIISKVDLVDDKTKLDKKAGYLKKMGFASVFGVGKGHDQSYRDLLEIIKTYAKEDEAMYPEDYISDVSMRFIAKEIIRESAIKRLFQELPHSIAVEITDFIERDKSPYIINGTIYVKKESQKGILIGHNASMIKEISVEARKKMQQIFDHSVFLKVNVKISNNWVNDEKEIKKLGY</sequence>
<dbReference type="Pfam" id="PF07650">
    <property type="entry name" value="KH_2"/>
    <property type="match status" value="1"/>
</dbReference>
<dbReference type="GO" id="GO:0005525">
    <property type="term" value="F:GTP binding"/>
    <property type="evidence" value="ECO:0007669"/>
    <property type="project" value="UniProtKB-UniRule"/>
</dbReference>
<dbReference type="InterPro" id="IPR030388">
    <property type="entry name" value="G_ERA_dom"/>
</dbReference>
<feature type="region of interest" description="G4" evidence="7">
    <location>
        <begin position="122"/>
        <end position="125"/>
    </location>
</feature>
<dbReference type="eggNOG" id="COG1159">
    <property type="taxonomic scope" value="Bacteria"/>
</dbReference>
<dbReference type="SUPFAM" id="SSF52540">
    <property type="entry name" value="P-loop containing nucleoside triphosphate hydrolases"/>
    <property type="match status" value="1"/>
</dbReference>
<dbReference type="NCBIfam" id="NF000908">
    <property type="entry name" value="PRK00089.1"/>
    <property type="match status" value="1"/>
</dbReference>
<protein>
    <recommendedName>
        <fullName evidence="2 6">GTPase Era</fullName>
    </recommendedName>
</protein>
<feature type="domain" description="Era-type G" evidence="10">
    <location>
        <begin position="4"/>
        <end position="172"/>
    </location>
</feature>
<dbReference type="STRING" id="243272.MARTH_orf635"/>
<dbReference type="GO" id="GO:0005886">
    <property type="term" value="C:plasma membrane"/>
    <property type="evidence" value="ECO:0007669"/>
    <property type="project" value="UniProtKB-SubCell"/>
</dbReference>
<feature type="binding site" evidence="6">
    <location>
        <begin position="12"/>
        <end position="19"/>
    </location>
    <ligand>
        <name>GTP</name>
        <dbReference type="ChEBI" id="CHEBI:37565"/>
    </ligand>
</feature>
<comment type="function">
    <text evidence="6">An essential GTPase that binds both GDP and GTP, with rapid nucleotide exchange. Plays a role in 16S rRNA processing and 30S ribosomal subunit biogenesis and possibly also in cell cycle regulation and energy metabolism.</text>
</comment>
<dbReference type="GO" id="GO:0070181">
    <property type="term" value="F:small ribosomal subunit rRNA binding"/>
    <property type="evidence" value="ECO:0007669"/>
    <property type="project" value="UniProtKB-UniRule"/>
</dbReference>
<evidence type="ECO:0000256" key="5">
    <source>
        <dbReference type="ARBA" id="ARBA00023134"/>
    </source>
</evidence>
<keyword evidence="4 6" id="KW-0694">RNA-binding</keyword>
<keyword evidence="6" id="KW-0472">Membrane</keyword>
<keyword evidence="6" id="KW-0690">Ribosome biogenesis</keyword>
<evidence type="ECO:0000256" key="3">
    <source>
        <dbReference type="ARBA" id="ARBA00022741"/>
    </source>
</evidence>
<feature type="region of interest" description="G3" evidence="7">
    <location>
        <begin position="59"/>
        <end position="62"/>
    </location>
</feature>
<dbReference type="PRINTS" id="PR00326">
    <property type="entry name" value="GTP1OBG"/>
</dbReference>
<keyword evidence="6" id="KW-0699">rRNA-binding</keyword>
<dbReference type="Pfam" id="PF01926">
    <property type="entry name" value="MMR_HSR1"/>
    <property type="match status" value="1"/>
</dbReference>
<keyword evidence="6" id="KW-0963">Cytoplasm</keyword>
<dbReference type="InterPro" id="IPR009019">
    <property type="entry name" value="KH_sf_prok-type"/>
</dbReference>
<dbReference type="PROSITE" id="PS50823">
    <property type="entry name" value="KH_TYPE_2"/>
    <property type="match status" value="1"/>
</dbReference>
<dbReference type="PANTHER" id="PTHR42698">
    <property type="entry name" value="GTPASE ERA"/>
    <property type="match status" value="1"/>
</dbReference>
<dbReference type="PROSITE" id="PS51713">
    <property type="entry name" value="G_ERA"/>
    <property type="match status" value="1"/>
</dbReference>
<dbReference type="InterPro" id="IPR004044">
    <property type="entry name" value="KH_dom_type_2"/>
</dbReference>
<dbReference type="GO" id="GO:0003924">
    <property type="term" value="F:GTPase activity"/>
    <property type="evidence" value="ECO:0007669"/>
    <property type="project" value="UniProtKB-UniRule"/>
</dbReference>
<evidence type="ECO:0000313" key="12">
    <source>
        <dbReference type="Proteomes" id="UP000008812"/>
    </source>
</evidence>
<name>B3PN14_META1</name>
<dbReference type="Gene3D" id="3.30.300.20">
    <property type="match status" value="1"/>
</dbReference>
<evidence type="ECO:0000256" key="1">
    <source>
        <dbReference type="ARBA" id="ARBA00007921"/>
    </source>
</evidence>
<keyword evidence="3 6" id="KW-0547">Nucleotide-binding</keyword>
<dbReference type="CDD" id="cd04163">
    <property type="entry name" value="Era"/>
    <property type="match status" value="1"/>
</dbReference>
<keyword evidence="6" id="KW-1003">Cell membrane</keyword>
<dbReference type="Proteomes" id="UP000008812">
    <property type="component" value="Chromosome"/>
</dbReference>
<evidence type="ECO:0000256" key="7">
    <source>
        <dbReference type="PROSITE-ProRule" id="PRU01050"/>
    </source>
</evidence>
<dbReference type="SUPFAM" id="SSF54814">
    <property type="entry name" value="Prokaryotic type KH domain (KH-domain type II)"/>
    <property type="match status" value="1"/>
</dbReference>
<feature type="binding site" evidence="6">
    <location>
        <begin position="59"/>
        <end position="63"/>
    </location>
    <ligand>
        <name>GTP</name>
        <dbReference type="ChEBI" id="CHEBI:37565"/>
    </ligand>
</feature>
<dbReference type="AlphaFoldDB" id="B3PN14"/>
<organism evidence="11 12">
    <name type="scientific">Metamycoplasma arthritidis (strain 158L3-1)</name>
    <name type="common">Mycoplasma arthritidis</name>
    <dbReference type="NCBI Taxonomy" id="243272"/>
    <lineage>
        <taxon>Bacteria</taxon>
        <taxon>Bacillati</taxon>
        <taxon>Mycoplasmatota</taxon>
        <taxon>Mycoplasmoidales</taxon>
        <taxon>Metamycoplasmataceae</taxon>
        <taxon>Metamycoplasma</taxon>
    </lineage>
</organism>
<dbReference type="NCBIfam" id="TIGR00436">
    <property type="entry name" value="era"/>
    <property type="match status" value="1"/>
</dbReference>
<evidence type="ECO:0000256" key="8">
    <source>
        <dbReference type="RuleBase" id="RU003761"/>
    </source>
</evidence>
<reference evidence="11 12" key="1">
    <citation type="journal article" date="2008" name="Infect. Immun.">
        <title>Genome of Mycoplasma arthritidis.</title>
        <authorList>
            <person name="Dybvig K."/>
            <person name="Zuhua C."/>
            <person name="Lao P."/>
            <person name="Jordan D.S."/>
            <person name="French C.T."/>
            <person name="Tu A.H."/>
            <person name="Loraine A.E."/>
        </authorList>
    </citation>
    <scope>NUCLEOTIDE SEQUENCE [LARGE SCALE GENOMIC DNA]</scope>
    <source>
        <strain evidence="11 12">158L3-1</strain>
    </source>
</reference>
<feature type="region of interest" description="G1" evidence="7">
    <location>
        <begin position="12"/>
        <end position="19"/>
    </location>
</feature>
<proteinExistence type="inferred from homology"/>
<dbReference type="EMBL" id="CP001047">
    <property type="protein sequence ID" value="ACF07416.1"/>
    <property type="molecule type" value="Genomic_DNA"/>
</dbReference>
<evidence type="ECO:0000259" key="10">
    <source>
        <dbReference type="PROSITE" id="PS51713"/>
    </source>
</evidence>
<dbReference type="Gene3D" id="3.40.50.300">
    <property type="entry name" value="P-loop containing nucleotide triphosphate hydrolases"/>
    <property type="match status" value="1"/>
</dbReference>
<evidence type="ECO:0000256" key="4">
    <source>
        <dbReference type="ARBA" id="ARBA00022884"/>
    </source>
</evidence>
<evidence type="ECO:0000313" key="11">
    <source>
        <dbReference type="EMBL" id="ACF07416.1"/>
    </source>
</evidence>
<dbReference type="HAMAP" id="MF_00367">
    <property type="entry name" value="GTPase_Era"/>
    <property type="match status" value="1"/>
</dbReference>
<comment type="subcellular location">
    <subcellularLocation>
        <location evidence="6">Cytoplasm</location>
    </subcellularLocation>
    <subcellularLocation>
        <location evidence="6">Cell membrane</location>
        <topology evidence="6">Peripheral membrane protein</topology>
    </subcellularLocation>
</comment>
<dbReference type="NCBIfam" id="TIGR00231">
    <property type="entry name" value="small_GTP"/>
    <property type="match status" value="1"/>
</dbReference>
<feature type="domain" description="KH type-2" evidence="9">
    <location>
        <begin position="203"/>
        <end position="280"/>
    </location>
</feature>
<dbReference type="KEGG" id="mat:MARTH_orf635"/>
<dbReference type="InterPro" id="IPR005225">
    <property type="entry name" value="Small_GTP-bd"/>
</dbReference>
<dbReference type="HOGENOM" id="CLU_038009_1_0_14"/>
<dbReference type="InterPro" id="IPR015946">
    <property type="entry name" value="KH_dom-like_a/b"/>
</dbReference>
<gene>
    <name evidence="6 11" type="primary">era</name>
    <name evidence="11" type="ordered locus">MARTH_orf635</name>
</gene>
<evidence type="ECO:0000259" key="9">
    <source>
        <dbReference type="PROSITE" id="PS50823"/>
    </source>
</evidence>
<keyword evidence="12" id="KW-1185">Reference proteome</keyword>
<feature type="region of interest" description="G5" evidence="7">
    <location>
        <begin position="151"/>
        <end position="153"/>
    </location>
</feature>
<accession>B3PN14</accession>
<evidence type="ECO:0000256" key="6">
    <source>
        <dbReference type="HAMAP-Rule" id="MF_00367"/>
    </source>
</evidence>
<keyword evidence="5 6" id="KW-0342">GTP-binding</keyword>
<feature type="binding site" evidence="6">
    <location>
        <begin position="122"/>
        <end position="125"/>
    </location>
    <ligand>
        <name>GTP</name>
        <dbReference type="ChEBI" id="CHEBI:37565"/>
    </ligand>
</feature>
<dbReference type="CDD" id="cd22534">
    <property type="entry name" value="KH-II_Era"/>
    <property type="match status" value="1"/>
</dbReference>
<comment type="similarity">
    <text evidence="1 6 7 8">Belongs to the TRAFAC class TrmE-Era-EngA-EngB-Septin-like GTPase superfamily. Era GTPase family.</text>
</comment>